<keyword evidence="1" id="KW-1133">Transmembrane helix</keyword>
<reference evidence="2" key="1">
    <citation type="submission" date="2019-04" db="EMBL/GenBank/DDBJ databases">
        <authorList>
            <person name="Brambilla D."/>
        </authorList>
    </citation>
    <scope>NUCLEOTIDE SEQUENCE</scope>
    <source>
        <strain evidence="2">BAL1</strain>
    </source>
</reference>
<accession>A0A486XR66</accession>
<feature type="transmembrane region" description="Helical" evidence="1">
    <location>
        <begin position="40"/>
        <end position="59"/>
    </location>
</feature>
<dbReference type="EMBL" id="CAAJGR010000119">
    <property type="protein sequence ID" value="VHO05088.1"/>
    <property type="molecule type" value="Genomic_DNA"/>
</dbReference>
<keyword evidence="1" id="KW-0812">Transmembrane</keyword>
<protein>
    <submittedName>
        <fullName evidence="2">Uncharacterized protein</fullName>
    </submittedName>
</protein>
<proteinExistence type="predicted"/>
<dbReference type="AlphaFoldDB" id="A0A486XR66"/>
<evidence type="ECO:0000313" key="2">
    <source>
        <dbReference type="EMBL" id="VHO05088.1"/>
    </source>
</evidence>
<organism evidence="2">
    <name type="scientific">Rheinheimera sp. BAL341</name>
    <dbReference type="NCBI Taxonomy" id="1708203"/>
    <lineage>
        <taxon>Bacteria</taxon>
        <taxon>Pseudomonadati</taxon>
        <taxon>Pseudomonadota</taxon>
        <taxon>Gammaproteobacteria</taxon>
        <taxon>Chromatiales</taxon>
        <taxon>Chromatiaceae</taxon>
        <taxon>Rheinheimera</taxon>
    </lineage>
</organism>
<name>A0A486XR66_9GAMM</name>
<gene>
    <name evidence="2" type="ORF">BAL341_2290</name>
</gene>
<feature type="transmembrane region" description="Helical" evidence="1">
    <location>
        <begin position="12"/>
        <end position="34"/>
    </location>
</feature>
<sequence length="69" mass="7796">MKKLMPKRALNRSLVIVGIFGLVFQFTAAIFIWWRGDSLHSTWFMLLIAPALCVLSGALPPLQLQKEPD</sequence>
<evidence type="ECO:0000256" key="1">
    <source>
        <dbReference type="SAM" id="Phobius"/>
    </source>
</evidence>
<keyword evidence="1" id="KW-0472">Membrane</keyword>